<dbReference type="RefSeq" id="WP_126990449.1">
    <property type="nucleotide sequence ID" value="NZ_JTFC01000029.1"/>
</dbReference>
<evidence type="ECO:0000313" key="2">
    <source>
        <dbReference type="EMBL" id="RUS57030.1"/>
    </source>
</evidence>
<dbReference type="Pfam" id="PF13761">
    <property type="entry name" value="DUF4166"/>
    <property type="match status" value="1"/>
</dbReference>
<sequence>MSVYKQLLGDRFERMHPKLQHRYATNAGDVFRAKGVMHEISHGSALLTPFYYAATTMDFLFPEEGHDIPFDLEHHCIQTGDDLFDIDWHRNFYFPEKTRQFDSITRVDLATNHAYDLLGKPTMMRSNLLLDVTRDGHLITRTNAQHLLGLVPLPGFFKGKAIVEDGYDDEQQCYTIYATVYNELLGTIIMYGGHFNEI</sequence>
<feature type="domain" description="DUF4166" evidence="1">
    <location>
        <begin position="15"/>
        <end position="195"/>
    </location>
</feature>
<evidence type="ECO:0000259" key="1">
    <source>
        <dbReference type="Pfam" id="PF13761"/>
    </source>
</evidence>
<reference evidence="2 3" key="1">
    <citation type="submission" date="2014-11" db="EMBL/GenBank/DDBJ databases">
        <title>Genome sequence and analysis of novel Kurthia sp.</title>
        <authorList>
            <person name="Lawson J.N."/>
            <person name="Gonzalez J.E."/>
            <person name="Rinauldi L."/>
            <person name="Xuan Z."/>
            <person name="Firman A."/>
            <person name="Shaddox L."/>
            <person name="Trudeau A."/>
            <person name="Shah S."/>
            <person name="Reiman D."/>
        </authorList>
    </citation>
    <scope>NUCLEOTIDE SEQUENCE [LARGE SCALE GENOMIC DNA]</scope>
    <source>
        <strain evidence="2 3">3B1D</strain>
    </source>
</reference>
<name>A0A433RUS7_9BACL</name>
<gene>
    <name evidence="2" type="ORF">QI30_08150</name>
</gene>
<dbReference type="Proteomes" id="UP000288623">
    <property type="component" value="Unassembled WGS sequence"/>
</dbReference>
<dbReference type="AlphaFoldDB" id="A0A433RUS7"/>
<proteinExistence type="predicted"/>
<evidence type="ECO:0000313" key="3">
    <source>
        <dbReference type="Proteomes" id="UP000288623"/>
    </source>
</evidence>
<organism evidence="2 3">
    <name type="scientific">Candidatus Kurthia intestinigallinarum</name>
    <dbReference type="NCBI Taxonomy" id="1562256"/>
    <lineage>
        <taxon>Bacteria</taxon>
        <taxon>Bacillati</taxon>
        <taxon>Bacillota</taxon>
        <taxon>Bacilli</taxon>
        <taxon>Bacillales</taxon>
        <taxon>Caryophanaceae</taxon>
        <taxon>Kurthia</taxon>
    </lineage>
</organism>
<accession>A0A433RUS7</accession>
<dbReference type="OrthoDB" id="2448833at2"/>
<protein>
    <recommendedName>
        <fullName evidence="1">DUF4166 domain-containing protein</fullName>
    </recommendedName>
</protein>
<dbReference type="InterPro" id="IPR025311">
    <property type="entry name" value="DUF4166"/>
</dbReference>
<comment type="caution">
    <text evidence="2">The sequence shown here is derived from an EMBL/GenBank/DDBJ whole genome shotgun (WGS) entry which is preliminary data.</text>
</comment>
<keyword evidence="3" id="KW-1185">Reference proteome</keyword>
<dbReference type="EMBL" id="JTFC01000029">
    <property type="protein sequence ID" value="RUS57030.1"/>
    <property type="molecule type" value="Genomic_DNA"/>
</dbReference>